<dbReference type="EC" id="1.17.4.1" evidence="6"/>
<accession>A0A2M7LLN5</accession>
<protein>
    <recommendedName>
        <fullName evidence="6">Ribonucleoside-diphosphate reductase</fullName>
        <ecNumber evidence="6">1.17.4.1</ecNumber>
    </recommendedName>
</protein>
<dbReference type="InterPro" id="IPR000788">
    <property type="entry name" value="RNR_lg_C"/>
</dbReference>
<evidence type="ECO:0000256" key="6">
    <source>
        <dbReference type="RuleBase" id="RU003410"/>
    </source>
</evidence>
<feature type="domain" description="Ribonucleotide reductase large subunit N-terminal" evidence="7">
    <location>
        <begin position="2"/>
        <end position="79"/>
    </location>
</feature>
<dbReference type="GO" id="GO:0009263">
    <property type="term" value="P:deoxyribonucleotide biosynthetic process"/>
    <property type="evidence" value="ECO:0007669"/>
    <property type="project" value="UniProtKB-KW"/>
</dbReference>
<dbReference type="InterPro" id="IPR050862">
    <property type="entry name" value="RdRp_reductase_class-2"/>
</dbReference>
<evidence type="ECO:0000313" key="10">
    <source>
        <dbReference type="Proteomes" id="UP000228500"/>
    </source>
</evidence>
<dbReference type="GO" id="GO:0005524">
    <property type="term" value="F:ATP binding"/>
    <property type="evidence" value="ECO:0007669"/>
    <property type="project" value="InterPro"/>
</dbReference>
<evidence type="ECO:0000313" key="9">
    <source>
        <dbReference type="EMBL" id="PIX68985.1"/>
    </source>
</evidence>
<dbReference type="Proteomes" id="UP000228500">
    <property type="component" value="Unassembled WGS sequence"/>
</dbReference>
<evidence type="ECO:0000259" key="8">
    <source>
        <dbReference type="Pfam" id="PF02867"/>
    </source>
</evidence>
<dbReference type="PANTHER" id="PTHR43371">
    <property type="entry name" value="VITAMIN B12-DEPENDENT RIBONUCLEOTIDE REDUCTASE"/>
    <property type="match status" value="1"/>
</dbReference>
<proteinExistence type="inferred from homology"/>
<evidence type="ECO:0000256" key="1">
    <source>
        <dbReference type="ARBA" id="ARBA00001922"/>
    </source>
</evidence>
<keyword evidence="4 6" id="KW-0215">Deoxyribonucleotide synthesis</keyword>
<dbReference type="GO" id="GO:0031419">
    <property type="term" value="F:cobalamin binding"/>
    <property type="evidence" value="ECO:0007669"/>
    <property type="project" value="UniProtKB-KW"/>
</dbReference>
<gene>
    <name evidence="9" type="ORF">COZ40_00355</name>
</gene>
<name>A0A2M7LLN5_9BACT</name>
<evidence type="ECO:0000256" key="3">
    <source>
        <dbReference type="ARBA" id="ARBA00023002"/>
    </source>
</evidence>
<keyword evidence="2" id="KW-0846">Cobalamin</keyword>
<dbReference type="InterPro" id="IPR013509">
    <property type="entry name" value="RNR_lsu_N"/>
</dbReference>
<dbReference type="GO" id="GO:0004748">
    <property type="term" value="F:ribonucleoside-diphosphate reductase activity, thioredoxin disulfide as acceptor"/>
    <property type="evidence" value="ECO:0007669"/>
    <property type="project" value="UniProtKB-EC"/>
</dbReference>
<reference evidence="10" key="1">
    <citation type="submission" date="2017-09" db="EMBL/GenBank/DDBJ databases">
        <title>Depth-based differentiation of microbial function through sediment-hosted aquifers and enrichment of novel symbionts in the deep terrestrial subsurface.</title>
        <authorList>
            <person name="Probst A.J."/>
            <person name="Ladd B."/>
            <person name="Jarett J.K."/>
            <person name="Geller-Mcgrath D.E."/>
            <person name="Sieber C.M.K."/>
            <person name="Emerson J.B."/>
            <person name="Anantharaman K."/>
            <person name="Thomas B.C."/>
            <person name="Malmstrom R."/>
            <person name="Stieglmeier M."/>
            <person name="Klingl A."/>
            <person name="Woyke T."/>
            <person name="Ryan C.M."/>
            <person name="Banfield J.F."/>
        </authorList>
    </citation>
    <scope>NUCLEOTIDE SEQUENCE [LARGE SCALE GENOMIC DNA]</scope>
</reference>
<dbReference type="UniPathway" id="UPA00326"/>
<comment type="caution">
    <text evidence="9">The sequence shown here is derived from an EMBL/GenBank/DDBJ whole genome shotgun (WGS) entry which is preliminary data.</text>
</comment>
<evidence type="ECO:0000256" key="5">
    <source>
        <dbReference type="ARBA" id="ARBA00023285"/>
    </source>
</evidence>
<dbReference type="SUPFAM" id="SSF51998">
    <property type="entry name" value="PFL-like glycyl radical enzymes"/>
    <property type="match status" value="1"/>
</dbReference>
<dbReference type="EMBL" id="PFJH01000015">
    <property type="protein sequence ID" value="PIX68985.1"/>
    <property type="molecule type" value="Genomic_DNA"/>
</dbReference>
<dbReference type="Pfam" id="PF00317">
    <property type="entry name" value="Ribonuc_red_lgN"/>
    <property type="match status" value="1"/>
</dbReference>
<comment type="catalytic activity">
    <reaction evidence="6">
        <text>a 2'-deoxyribonucleoside 5'-diphosphate + [thioredoxin]-disulfide + H2O = a ribonucleoside 5'-diphosphate + [thioredoxin]-dithiol</text>
        <dbReference type="Rhea" id="RHEA:23252"/>
        <dbReference type="Rhea" id="RHEA-COMP:10698"/>
        <dbReference type="Rhea" id="RHEA-COMP:10700"/>
        <dbReference type="ChEBI" id="CHEBI:15377"/>
        <dbReference type="ChEBI" id="CHEBI:29950"/>
        <dbReference type="ChEBI" id="CHEBI:50058"/>
        <dbReference type="ChEBI" id="CHEBI:57930"/>
        <dbReference type="ChEBI" id="CHEBI:73316"/>
        <dbReference type="EC" id="1.17.4.1"/>
    </reaction>
</comment>
<comment type="similarity">
    <text evidence="6">Belongs to the ribonucleoside diphosphate reductase large chain family.</text>
</comment>
<dbReference type="Pfam" id="PF02867">
    <property type="entry name" value="Ribonuc_red_lgC"/>
    <property type="match status" value="1"/>
</dbReference>
<feature type="non-terminal residue" evidence="9">
    <location>
        <position position="318"/>
    </location>
</feature>
<keyword evidence="3 6" id="KW-0560">Oxidoreductase</keyword>
<evidence type="ECO:0000256" key="2">
    <source>
        <dbReference type="ARBA" id="ARBA00022628"/>
    </source>
</evidence>
<organism evidence="9 10">
    <name type="scientific">Candidatus Roizmanbacteria bacterium CG_4_10_14_3_um_filter_39_13</name>
    <dbReference type="NCBI Taxonomy" id="1974831"/>
    <lineage>
        <taxon>Bacteria</taxon>
        <taxon>Candidatus Roizmaniibacteriota</taxon>
    </lineage>
</organism>
<keyword evidence="5" id="KW-0170">Cobalt</keyword>
<dbReference type="AlphaFoldDB" id="A0A2M7LLN5"/>
<comment type="cofactor">
    <cofactor evidence="1">
        <name>adenosylcob(III)alamin</name>
        <dbReference type="ChEBI" id="CHEBI:18408"/>
    </cofactor>
</comment>
<dbReference type="Gene3D" id="3.20.70.20">
    <property type="match status" value="1"/>
</dbReference>
<comment type="function">
    <text evidence="6">Provides the precursors necessary for DNA synthesis. Catalyzes the biosynthesis of deoxyribonucleotides from the corresponding ribonucleotides.</text>
</comment>
<dbReference type="PANTHER" id="PTHR43371:SF1">
    <property type="entry name" value="RIBONUCLEOSIDE-DIPHOSPHATE REDUCTASE"/>
    <property type="match status" value="1"/>
</dbReference>
<evidence type="ECO:0000259" key="7">
    <source>
        <dbReference type="Pfam" id="PF00317"/>
    </source>
</evidence>
<feature type="domain" description="Ribonucleotide reductase large subunit C-terminal" evidence="8">
    <location>
        <begin position="86"/>
        <end position="316"/>
    </location>
</feature>
<evidence type="ECO:0000256" key="4">
    <source>
        <dbReference type="ARBA" id="ARBA00023116"/>
    </source>
</evidence>
<sequence>MKLTGISEKVFLDRYSLKDKNGKPTERKPDDMWKRIAKAVAAQEKTPEGKKKWEKEFNDAMKDFKYVPGGRILAGAGTGYDVTFYNCFVIPSPKDARGGILETLKQMVEIMARGGGVGINLSSLRPRGSRVKKVNGFSSGPINWAELFSVATKDIIQQGGTRRGALMLMLWDWHPDIEEFITVKQDLKRINGANLSVCVSDSLMDAVEKDADWDLVFPDTTDPEYDEKWDGDIFAWKALGKKVQVRKTVKARFIWNLIAEAAWKSAEPGLVFMERYNKWHNNWYWNRINCVNPCGEEGLPPWGVCNLGSINLSALVKG</sequence>